<organism evidence="2 3">
    <name type="scientific">Eiseniibacteriota bacterium</name>
    <dbReference type="NCBI Taxonomy" id="2212470"/>
    <lineage>
        <taxon>Bacteria</taxon>
        <taxon>Candidatus Eiseniibacteriota</taxon>
    </lineage>
</organism>
<reference evidence="2" key="1">
    <citation type="submission" date="2019-03" db="EMBL/GenBank/DDBJ databases">
        <title>Lake Tanganyika Metagenome-Assembled Genomes (MAGs).</title>
        <authorList>
            <person name="Tran P."/>
        </authorList>
    </citation>
    <scope>NUCLEOTIDE SEQUENCE</scope>
    <source>
        <strain evidence="2">M_DeepCast_400m_m2_100</strain>
    </source>
</reference>
<feature type="transmembrane region" description="Helical" evidence="1">
    <location>
        <begin position="72"/>
        <end position="93"/>
    </location>
</feature>
<evidence type="ECO:0000256" key="1">
    <source>
        <dbReference type="SAM" id="Phobius"/>
    </source>
</evidence>
<comment type="caution">
    <text evidence="2">The sequence shown here is derived from an EMBL/GenBank/DDBJ whole genome shotgun (WGS) entry which is preliminary data.</text>
</comment>
<proteinExistence type="predicted"/>
<accession>A0A937XDT4</accession>
<gene>
    <name evidence="2" type="ORF">FJY75_09580</name>
</gene>
<dbReference type="AlphaFoldDB" id="A0A937XDT4"/>
<keyword evidence="1" id="KW-0472">Membrane</keyword>
<dbReference type="EMBL" id="VGIY01000259">
    <property type="protein sequence ID" value="MBM3318088.1"/>
    <property type="molecule type" value="Genomic_DNA"/>
</dbReference>
<evidence type="ECO:0000313" key="3">
    <source>
        <dbReference type="Proteomes" id="UP000748308"/>
    </source>
</evidence>
<evidence type="ECO:0008006" key="4">
    <source>
        <dbReference type="Google" id="ProtNLM"/>
    </source>
</evidence>
<dbReference type="Proteomes" id="UP000748308">
    <property type="component" value="Unassembled WGS sequence"/>
</dbReference>
<feature type="transmembrane region" description="Helical" evidence="1">
    <location>
        <begin position="43"/>
        <end position="66"/>
    </location>
</feature>
<keyword evidence="1" id="KW-1133">Transmembrane helix</keyword>
<evidence type="ECO:0000313" key="2">
    <source>
        <dbReference type="EMBL" id="MBM3318088.1"/>
    </source>
</evidence>
<name>A0A937XDT4_UNCEI</name>
<keyword evidence="1" id="KW-0812">Transmembrane</keyword>
<protein>
    <recommendedName>
        <fullName evidence="4">SoxR reducing system RseC family protein</fullName>
    </recommendedName>
</protein>
<sequence length="103" mass="10450">MRSDWAMARRSAPARDCAAGCDGCPAEAADPAGDDPDAMRGPVLVIASAAVFLIPLVFAGAAAILSRQAPPWLPLPAALLGLAAGALLSRLLLPRIRPPGGRS</sequence>